<evidence type="ECO:0000313" key="7">
    <source>
        <dbReference type="Proteomes" id="UP001163823"/>
    </source>
</evidence>
<keyword evidence="3" id="KW-0472">Membrane</keyword>
<dbReference type="Pfam" id="PF02517">
    <property type="entry name" value="Rce1-like"/>
    <property type="match status" value="1"/>
</dbReference>
<dbReference type="GO" id="GO:0034338">
    <property type="term" value="F:short-chain carboxylesterase activity"/>
    <property type="evidence" value="ECO:0007669"/>
    <property type="project" value="TreeGrafter"/>
</dbReference>
<reference evidence="6" key="1">
    <citation type="journal article" date="2023" name="Science">
        <title>Elucidation of the pathway for biosynthesis of saponin adjuvants from the soapbark tree.</title>
        <authorList>
            <person name="Reed J."/>
            <person name="Orme A."/>
            <person name="El-Demerdash A."/>
            <person name="Owen C."/>
            <person name="Martin L.B.B."/>
            <person name="Misra R.C."/>
            <person name="Kikuchi S."/>
            <person name="Rejzek M."/>
            <person name="Martin A.C."/>
            <person name="Harkess A."/>
            <person name="Leebens-Mack J."/>
            <person name="Louveau T."/>
            <person name="Stephenson M.J."/>
            <person name="Osbourn A."/>
        </authorList>
    </citation>
    <scope>NUCLEOTIDE SEQUENCE</scope>
    <source>
        <strain evidence="6">S10</strain>
    </source>
</reference>
<keyword evidence="3" id="KW-1133">Transmembrane helix</keyword>
<feature type="compositionally biased region" description="Basic and acidic residues" evidence="2">
    <location>
        <begin position="810"/>
        <end position="843"/>
    </location>
</feature>
<feature type="region of interest" description="Disordered" evidence="2">
    <location>
        <begin position="925"/>
        <end position="1016"/>
    </location>
</feature>
<feature type="compositionally biased region" description="Polar residues" evidence="2">
    <location>
        <begin position="950"/>
        <end position="977"/>
    </location>
</feature>
<dbReference type="KEGG" id="qsa:O6P43_002618"/>
<name>A0AAD7VKU2_QUISA</name>
<keyword evidence="7" id="KW-1185">Reference proteome</keyword>
<dbReference type="EMBL" id="JARAOO010000002">
    <property type="protein sequence ID" value="KAJ7979194.1"/>
    <property type="molecule type" value="Genomic_DNA"/>
</dbReference>
<dbReference type="GO" id="GO:0080120">
    <property type="term" value="P:CAAX-box protein maturation"/>
    <property type="evidence" value="ECO:0007669"/>
    <property type="project" value="UniProtKB-ARBA"/>
</dbReference>
<comment type="similarity">
    <text evidence="1">Belongs to the AB hydrolase superfamily. AB hydrolase 4 family.</text>
</comment>
<feature type="transmembrane region" description="Helical" evidence="3">
    <location>
        <begin position="1517"/>
        <end position="1538"/>
    </location>
</feature>
<feature type="region of interest" description="Disordered" evidence="2">
    <location>
        <begin position="1367"/>
        <end position="1395"/>
    </location>
</feature>
<dbReference type="PANTHER" id="PTHR10794">
    <property type="entry name" value="ABHYDROLASE DOMAIN-CONTAINING PROTEIN"/>
    <property type="match status" value="1"/>
</dbReference>
<accession>A0AAD7VKU2</accession>
<evidence type="ECO:0000256" key="1">
    <source>
        <dbReference type="ARBA" id="ARBA00010884"/>
    </source>
</evidence>
<dbReference type="InterPro" id="IPR050960">
    <property type="entry name" value="AB_hydrolase_4_sf"/>
</dbReference>
<feature type="compositionally biased region" description="Polar residues" evidence="2">
    <location>
        <begin position="870"/>
        <end position="889"/>
    </location>
</feature>
<feature type="transmembrane region" description="Helical" evidence="3">
    <location>
        <begin position="1483"/>
        <end position="1505"/>
    </location>
</feature>
<feature type="compositionally biased region" description="Basic and acidic residues" evidence="2">
    <location>
        <begin position="1379"/>
        <end position="1395"/>
    </location>
</feature>
<dbReference type="Pfam" id="PF24930">
    <property type="entry name" value="DUF7750"/>
    <property type="match status" value="1"/>
</dbReference>
<dbReference type="GO" id="GO:0004175">
    <property type="term" value="F:endopeptidase activity"/>
    <property type="evidence" value="ECO:0007669"/>
    <property type="project" value="UniProtKB-ARBA"/>
</dbReference>
<feature type="transmembrane region" description="Helical" evidence="3">
    <location>
        <begin position="1568"/>
        <end position="1591"/>
    </location>
</feature>
<feature type="compositionally biased region" description="Basic and acidic residues" evidence="2">
    <location>
        <begin position="694"/>
        <end position="703"/>
    </location>
</feature>
<dbReference type="PANTHER" id="PTHR10794:SF92">
    <property type="entry name" value="EMBRYOGENESIS-ASSOCIATED PROTEIN EMB8"/>
    <property type="match status" value="1"/>
</dbReference>
<feature type="transmembrane region" description="Helical" evidence="3">
    <location>
        <begin position="1611"/>
        <end position="1628"/>
    </location>
</feature>
<protein>
    <submittedName>
        <fullName evidence="6">Alpha/beta-Hydrolases superfamily protein</fullName>
    </submittedName>
</protein>
<dbReference type="InterPro" id="IPR003675">
    <property type="entry name" value="Rce1/LyrA-like_dom"/>
</dbReference>
<feature type="domain" description="DUF7750" evidence="5">
    <location>
        <begin position="589"/>
        <end position="653"/>
    </location>
</feature>
<evidence type="ECO:0000256" key="2">
    <source>
        <dbReference type="SAM" id="MobiDB-lite"/>
    </source>
</evidence>
<gene>
    <name evidence="6" type="ORF">O6P43_002618</name>
</gene>
<dbReference type="Gene3D" id="3.40.50.1820">
    <property type="entry name" value="alpha/beta hydrolase"/>
    <property type="match status" value="1"/>
</dbReference>
<feature type="region of interest" description="Disordered" evidence="2">
    <location>
        <begin position="694"/>
        <end position="768"/>
    </location>
</feature>
<feature type="domain" description="CAAX prenyl protease 2/Lysostaphin resistance protein A-like" evidence="4">
    <location>
        <begin position="1615"/>
        <end position="1697"/>
    </location>
</feature>
<feature type="compositionally biased region" description="Polar residues" evidence="2">
    <location>
        <begin position="987"/>
        <end position="998"/>
    </location>
</feature>
<feature type="region of interest" description="Disordered" evidence="2">
    <location>
        <begin position="805"/>
        <end position="889"/>
    </location>
</feature>
<organism evidence="6 7">
    <name type="scientific">Quillaja saponaria</name>
    <name type="common">Soap bark tree</name>
    <dbReference type="NCBI Taxonomy" id="32244"/>
    <lineage>
        <taxon>Eukaryota</taxon>
        <taxon>Viridiplantae</taxon>
        <taxon>Streptophyta</taxon>
        <taxon>Embryophyta</taxon>
        <taxon>Tracheophyta</taxon>
        <taxon>Spermatophyta</taxon>
        <taxon>Magnoliopsida</taxon>
        <taxon>eudicotyledons</taxon>
        <taxon>Gunneridae</taxon>
        <taxon>Pentapetalae</taxon>
        <taxon>rosids</taxon>
        <taxon>fabids</taxon>
        <taxon>Fabales</taxon>
        <taxon>Quillajaceae</taxon>
        <taxon>Quillaja</taxon>
    </lineage>
</organism>
<feature type="compositionally biased region" description="Low complexity" evidence="2">
    <location>
        <begin position="1367"/>
        <end position="1377"/>
    </location>
</feature>
<dbReference type="SUPFAM" id="SSF53474">
    <property type="entry name" value="alpha/beta-Hydrolases"/>
    <property type="match status" value="1"/>
</dbReference>
<evidence type="ECO:0000256" key="3">
    <source>
        <dbReference type="SAM" id="Phobius"/>
    </source>
</evidence>
<dbReference type="InterPro" id="IPR056652">
    <property type="entry name" value="DUF7750"/>
</dbReference>
<evidence type="ECO:0000259" key="5">
    <source>
        <dbReference type="Pfam" id="PF24930"/>
    </source>
</evidence>
<dbReference type="GO" id="GO:0047372">
    <property type="term" value="F:monoacylglycerol lipase activity"/>
    <property type="evidence" value="ECO:0007669"/>
    <property type="project" value="TreeGrafter"/>
</dbReference>
<evidence type="ECO:0000259" key="4">
    <source>
        <dbReference type="Pfam" id="PF02517"/>
    </source>
</evidence>
<keyword evidence="3" id="KW-0812">Transmembrane</keyword>
<feature type="compositionally biased region" description="Polar residues" evidence="2">
    <location>
        <begin position="729"/>
        <end position="745"/>
    </location>
</feature>
<feature type="compositionally biased region" description="Basic and acidic residues" evidence="2">
    <location>
        <begin position="931"/>
        <end position="949"/>
    </location>
</feature>
<dbReference type="Proteomes" id="UP001163823">
    <property type="component" value="Chromosome 2"/>
</dbReference>
<evidence type="ECO:0000313" key="6">
    <source>
        <dbReference type="EMBL" id="KAJ7979194.1"/>
    </source>
</evidence>
<dbReference type="InterPro" id="IPR029058">
    <property type="entry name" value="AB_hydrolase_fold"/>
</dbReference>
<feature type="compositionally biased region" description="Polar residues" evidence="2">
    <location>
        <begin position="853"/>
        <end position="863"/>
    </location>
</feature>
<sequence length="1731" mass="190767">MSLTFNYTNTHLHRLEFSPSKPFQTREFRIYKRRRLKSNRKLSLRNQFGVLFQNPFENLFHSLISQYPSVNSLEFIAPALGFASGVTLYLSRLTSRKNSGVLDIGEWVLFTSPTPFNRFVLLRCPSISFQGSELLEDVNKKLVKEERHYVKLSRGRIEVKDDDGEESVLEAEKLTYQRVCITTEDGGVVSLDWPANLDLEEEHGLDTTLFLVPGTPQGSMDKDIRSFVLEALKWGLFPVVMNPRGCAGSPLTTARLFTAADSDDISTAIQYINKARPWTTFMGVGWGYGANMLTKYLSEVGECTPLTAATCIDNPFDLEEATRSSPHHIVVDHKLTGGLIDILRANKELFQGKTKGFDVEKALLANSVRDFEKSISMKSYGFGAIEDFYSKCSTRDVTGNVKIPVLFIQSDDGAVPLISIPRSSIAENPFTSLLLCSCVPSSVIASCRVAMSWCQHLTIEWLAAVELGLLKGRHPLLKDVDVTINPLKGLAIVEDVKLKRASKDSKFLDLTQSSANNGCSVHPTMDMLEASDAASSFHFRSRRGTERNFDLGDRSMGVENRASQGTSSIDPRLVEEENVSSEDTNSERGQVLQTAEVVMNMLDTTMPGALIEEEKKKVLTAVYQGETLMNALQDAVPEDVRGKLTNSVTGILQAKGINLKFDALLGVSQVPNASSGVEGLSQDHRSLNQKKRIDIADVSDKPHVGMSETAEQIESELQPLEKSRDSVNVGLTQSATSDELASSGSPKKGTDESTNNIVKHSKGKATPYLDKCEKELQMGAKSNQPEVAGSSGEAFVGELKNQIGEISQLDTKEEDNAQKIEEKKENSTSEESKMTSTGTKEEPPSSNVSSSEAQTIEQEGNTNQKRDSKNMQNVPDQAKSIPSDSNSPAFNVSEALDALTGMDDSTKVAVNSVFGVIEDMISQLEESSDTDAVKDRKDTERELENKEENMNPQSIEPNSSFHPPVYNNLNSTYSQHDVGNVEEEPTQSHGSTNPTSMADSCRGNAQDHVAEKESKKDQLIANRLVDDNLNRLRHVNIIPLYKASSSYKNSLHEYSDKHLENMPSKSLDLDTTTTLFLDYFPEEGQWKLLEQPRRIENISGTTTTCEDADCKVNTHLPVKANDTDKIVQHPYEILDTEKQPEHVTEYTTIDNMNEDIEIDDDRELLMQYVKHTVLDSLNIEVGRRLKAEDMKEMKSKLARDLEHVVNSISLAVVHNKEHRLHVDGKLNNIDGTSGKVGSIQGEHIIRAISSSVQETRYLRRVLPIGVIVGSSLAALRKSFNVMTMQGNVQRISLTPDEELGKKYYDKVSVKGTDQIPDQKTSLDGSVSTEGIKTESKNMNNNTVMVGAVTAALGASAILVEQQDPYRSSGMADSSSMSFKVKENHQKEPDKLEEVVSEKDQSNIVTSLAEKAMSVAGPVVPKKDGEVDQERLVAMLAELGQKGGLMRLVGKVALLWGGLRGAVSLTDRLILFLRIAERPLLQRIFGFISMVLVLWSPVAIPLLPTLVQNWTTGTTSTISELACIVGLYVAVMILVMLWGKRIRGYEDALEQYGLDLMSFPKMHDFLKGLVGGIMLVLSIHSINMLLGCASFSRPPTPSSSDAIMWLKVYGKMLMLVGQGIAVATAIALVEELLFRSWLPEEIAVDLGYHKGIVISGVAFSLLQRSPQAIPALWLLSLALAGARQRSGGSLSSPIGLRAGILASSFILKRCGFLMYNTTLPLWMTGTHPFQPI</sequence>
<feature type="region of interest" description="Disordered" evidence="2">
    <location>
        <begin position="548"/>
        <end position="588"/>
    </location>
</feature>
<proteinExistence type="inferred from homology"/>
<comment type="caution">
    <text evidence="6">The sequence shown here is derived from an EMBL/GenBank/DDBJ whole genome shotgun (WGS) entry which is preliminary data.</text>
</comment>